<accession>A0AAD9QDF1</accession>
<dbReference type="Proteomes" id="UP001249851">
    <property type="component" value="Unassembled WGS sequence"/>
</dbReference>
<reference evidence="1" key="2">
    <citation type="journal article" date="2023" name="Science">
        <title>Genomic signatures of disease resistance in endangered staghorn corals.</title>
        <authorList>
            <person name="Vollmer S.V."/>
            <person name="Selwyn J.D."/>
            <person name="Despard B.A."/>
            <person name="Roesel C.L."/>
        </authorList>
    </citation>
    <scope>NUCLEOTIDE SEQUENCE</scope>
    <source>
        <strain evidence="1">K2</strain>
    </source>
</reference>
<keyword evidence="2" id="KW-1185">Reference proteome</keyword>
<reference evidence="1" key="1">
    <citation type="journal article" date="2023" name="G3 (Bethesda)">
        <title>Whole genome assembly and annotation of the endangered Caribbean coral Acropora cervicornis.</title>
        <authorList>
            <person name="Selwyn J.D."/>
            <person name="Vollmer S.V."/>
        </authorList>
    </citation>
    <scope>NUCLEOTIDE SEQUENCE</scope>
    <source>
        <strain evidence="1">K2</strain>
    </source>
</reference>
<evidence type="ECO:0000313" key="1">
    <source>
        <dbReference type="EMBL" id="KAK2559253.1"/>
    </source>
</evidence>
<protein>
    <submittedName>
        <fullName evidence="1">Uncharacterized protein</fullName>
    </submittedName>
</protein>
<evidence type="ECO:0000313" key="2">
    <source>
        <dbReference type="Proteomes" id="UP001249851"/>
    </source>
</evidence>
<dbReference type="AlphaFoldDB" id="A0AAD9QDF1"/>
<dbReference type="EMBL" id="JARQWQ010000041">
    <property type="protein sequence ID" value="KAK2559253.1"/>
    <property type="molecule type" value="Genomic_DNA"/>
</dbReference>
<organism evidence="1 2">
    <name type="scientific">Acropora cervicornis</name>
    <name type="common">Staghorn coral</name>
    <dbReference type="NCBI Taxonomy" id="6130"/>
    <lineage>
        <taxon>Eukaryota</taxon>
        <taxon>Metazoa</taxon>
        <taxon>Cnidaria</taxon>
        <taxon>Anthozoa</taxon>
        <taxon>Hexacorallia</taxon>
        <taxon>Scleractinia</taxon>
        <taxon>Astrocoeniina</taxon>
        <taxon>Acroporidae</taxon>
        <taxon>Acropora</taxon>
    </lineage>
</organism>
<dbReference type="InterPro" id="IPR008042">
    <property type="entry name" value="Retrotrans_Pao"/>
</dbReference>
<proteinExistence type="predicted"/>
<dbReference type="PANTHER" id="PTHR47331:SF1">
    <property type="entry name" value="GAG-LIKE PROTEIN"/>
    <property type="match status" value="1"/>
</dbReference>
<name>A0AAD9QDF1_ACRCE</name>
<gene>
    <name evidence="1" type="ORF">P5673_018396</name>
</gene>
<sequence>MLLQVKLAPEDRDVHRYLWRDLQPNEAPKVYRMQRLTLTAYGAAMYIRIRDKQDNVSSQLVISKSRVTPIKKVSLPRLEHLAALVKCQVAKICCKGFANERG</sequence>
<dbReference type="Pfam" id="PF05380">
    <property type="entry name" value="Peptidase_A17"/>
    <property type="match status" value="1"/>
</dbReference>
<comment type="caution">
    <text evidence="1">The sequence shown here is derived from an EMBL/GenBank/DDBJ whole genome shotgun (WGS) entry which is preliminary data.</text>
</comment>
<dbReference type="PANTHER" id="PTHR47331">
    <property type="entry name" value="PHD-TYPE DOMAIN-CONTAINING PROTEIN"/>
    <property type="match status" value="1"/>
</dbReference>